<evidence type="ECO:0000313" key="4">
    <source>
        <dbReference type="EMBL" id="NYI09333.1"/>
    </source>
</evidence>
<dbReference type="InterPro" id="IPR025403">
    <property type="entry name" value="TgpA-like_C"/>
</dbReference>
<proteinExistence type="predicted"/>
<comment type="caution">
    <text evidence="4">The sequence shown here is derived from an EMBL/GenBank/DDBJ whole genome shotgun (WGS) entry which is preliminary data.</text>
</comment>
<dbReference type="EMBL" id="JACBZI010000001">
    <property type="protein sequence ID" value="NYI09333.1"/>
    <property type="molecule type" value="Genomic_DNA"/>
</dbReference>
<evidence type="ECO:0000313" key="5">
    <source>
        <dbReference type="Proteomes" id="UP000537326"/>
    </source>
</evidence>
<dbReference type="Pfam" id="PF13559">
    <property type="entry name" value="DUF4129"/>
    <property type="match status" value="1"/>
</dbReference>
<gene>
    <name evidence="4" type="ORF">BKA05_000848</name>
</gene>
<feature type="region of interest" description="Disordered" evidence="1">
    <location>
        <begin position="44"/>
        <end position="75"/>
    </location>
</feature>
<keyword evidence="2" id="KW-0812">Transmembrane</keyword>
<evidence type="ECO:0000256" key="1">
    <source>
        <dbReference type="SAM" id="MobiDB-lite"/>
    </source>
</evidence>
<dbReference type="Proteomes" id="UP000537326">
    <property type="component" value="Unassembled WGS sequence"/>
</dbReference>
<protein>
    <recommendedName>
        <fullName evidence="3">Protein-glutamine gamma-glutamyltransferase-like C-terminal domain-containing protein</fullName>
    </recommendedName>
</protein>
<evidence type="ECO:0000259" key="3">
    <source>
        <dbReference type="Pfam" id="PF13559"/>
    </source>
</evidence>
<dbReference type="RefSeq" id="WP_179530333.1">
    <property type="nucleotide sequence ID" value="NZ_BAAAPP010000012.1"/>
</dbReference>
<dbReference type="AlphaFoldDB" id="A0A7Y9YBV1"/>
<name>A0A7Y9YBV1_9ACTN</name>
<reference evidence="4 5" key="1">
    <citation type="submission" date="2020-07" db="EMBL/GenBank/DDBJ databases">
        <title>Sequencing the genomes of 1000 actinobacteria strains.</title>
        <authorList>
            <person name="Klenk H.-P."/>
        </authorList>
    </citation>
    <scope>NUCLEOTIDE SEQUENCE [LARGE SCALE GENOMIC DNA]</scope>
    <source>
        <strain evidence="4 5">DSM 18248</strain>
    </source>
</reference>
<evidence type="ECO:0000256" key="2">
    <source>
        <dbReference type="SAM" id="Phobius"/>
    </source>
</evidence>
<feature type="transmembrane region" description="Helical" evidence="2">
    <location>
        <begin position="12"/>
        <end position="35"/>
    </location>
</feature>
<keyword evidence="2" id="KW-0472">Membrane</keyword>
<organism evidence="4 5">
    <name type="scientific">Nocardioides marinus</name>
    <dbReference type="NCBI Taxonomy" id="374514"/>
    <lineage>
        <taxon>Bacteria</taxon>
        <taxon>Bacillati</taxon>
        <taxon>Actinomycetota</taxon>
        <taxon>Actinomycetes</taxon>
        <taxon>Propionibacteriales</taxon>
        <taxon>Nocardioidaceae</taxon>
        <taxon>Nocardioides</taxon>
    </lineage>
</organism>
<keyword evidence="2" id="KW-1133">Transmembrane helix</keyword>
<feature type="transmembrane region" description="Helical" evidence="2">
    <location>
        <begin position="85"/>
        <end position="107"/>
    </location>
</feature>
<accession>A0A7Y9YBV1</accession>
<sequence>MEHRLGDAGAARAALALLASVLMVGAVVLVLWAAAAGPGTVLEGEGRDRVTLSDPTPTSESAEAGSGEQMLPSEETRDVPTWLRAVVRAVLLVIEVAVVVAFAGVLWRAGRWAWQRWDARDRPAGPATSLTGAEEVLDTEALTEELMRGAAGRRARLEEGPPRNAVVACWLEIEEVAAAGGVRRRPAETATELARRLLDALGADEHAVSVLAEAYHRARYSEVPVSAQDRSRALRALDHVHASVRARQGAR</sequence>
<feature type="domain" description="Protein-glutamine gamma-glutamyltransferase-like C-terminal" evidence="3">
    <location>
        <begin position="169"/>
        <end position="238"/>
    </location>
</feature>
<keyword evidence="5" id="KW-1185">Reference proteome</keyword>